<evidence type="ECO:0000313" key="2">
    <source>
        <dbReference type="Proteomes" id="UP001215827"/>
    </source>
</evidence>
<protein>
    <submittedName>
        <fullName evidence="1">Uncharacterized protein</fullName>
    </submittedName>
</protein>
<dbReference type="Proteomes" id="UP001215827">
    <property type="component" value="Chromosome"/>
</dbReference>
<name>A0ABY8FTN2_9SPHN</name>
<organism evidence="1 2">
    <name type="scientific">Altererythrobacter arenosus</name>
    <dbReference type="NCBI Taxonomy" id="3032592"/>
    <lineage>
        <taxon>Bacteria</taxon>
        <taxon>Pseudomonadati</taxon>
        <taxon>Pseudomonadota</taxon>
        <taxon>Alphaproteobacteria</taxon>
        <taxon>Sphingomonadales</taxon>
        <taxon>Erythrobacteraceae</taxon>
        <taxon>Altererythrobacter</taxon>
    </lineage>
</organism>
<dbReference type="EMBL" id="CP121106">
    <property type="protein sequence ID" value="WFL78372.1"/>
    <property type="molecule type" value="Genomic_DNA"/>
</dbReference>
<keyword evidence="2" id="KW-1185">Reference proteome</keyword>
<dbReference type="RefSeq" id="WP_278017062.1">
    <property type="nucleotide sequence ID" value="NZ_CP121106.1"/>
</dbReference>
<gene>
    <name evidence="1" type="ORF">P7228_04730</name>
</gene>
<reference evidence="1 2" key="1">
    <citation type="submission" date="2023-03" db="EMBL/GenBank/DDBJ databases">
        <title>Altererythrobacter sp. CAU 1644 isolated from sand.</title>
        <authorList>
            <person name="Kim W."/>
        </authorList>
    </citation>
    <scope>NUCLEOTIDE SEQUENCE [LARGE SCALE GENOMIC DNA]</scope>
    <source>
        <strain evidence="1 2">CAU 1644</strain>
    </source>
</reference>
<evidence type="ECO:0000313" key="1">
    <source>
        <dbReference type="EMBL" id="WFL78372.1"/>
    </source>
</evidence>
<accession>A0ABY8FTN2</accession>
<sequence>MQFSDYFNLGDCSDSEWFDLFLNLDTELFVDPFLIYGNEREEFVGSHDEIVAFFASIFEDVARSGGDIGSAPYRRALARLSFPEFEEACLGLTAKGTKGAGSGRDIAAQIAGAIWTAIERGAENLSHFEEVQIFGYGIGPDRISDATLRMLLHRFAAYTQRIAKDLGVPTEIFEYEKARFDLDRKLWLAGEYALPVNPDMQKPVILVPKRYLRPFPTLNHQDFWRYCRENEGAELAELYGSHVVGQMPKEEIVKIALEAPQLRERYIATQERIGGQAYDFEGDPRGFVQWYKAAKEWVDSNNPKVGFVDEESFQEFVRELLSMFENYVGNQGGWRLLWNDDGTARREDASQRLFLGVVRESCRLNGIDVSREANIGRGPVDFKLSNGFEKRTLIEVKLARNTKFWSGLRAQLPTYLAAEGVAVGWFMVVVYDDKELEKIDGIQGEIDKLNDELPFELKHIIIDARYSPGSASTLDLFGER</sequence>
<proteinExistence type="predicted"/>